<reference evidence="1 2" key="1">
    <citation type="journal article" date="2021" name="Hortic Res">
        <title>High-quality reference genome and annotation aids understanding of berry development for evergreen blueberry (Vaccinium darrowii).</title>
        <authorList>
            <person name="Yu J."/>
            <person name="Hulse-Kemp A.M."/>
            <person name="Babiker E."/>
            <person name="Staton M."/>
        </authorList>
    </citation>
    <scope>NUCLEOTIDE SEQUENCE [LARGE SCALE GENOMIC DNA]</scope>
    <source>
        <strain evidence="2">cv. NJ 8807/NJ 8810</strain>
        <tissue evidence="1">Young leaf</tissue>
    </source>
</reference>
<organism evidence="1 2">
    <name type="scientific">Vaccinium darrowii</name>
    <dbReference type="NCBI Taxonomy" id="229202"/>
    <lineage>
        <taxon>Eukaryota</taxon>
        <taxon>Viridiplantae</taxon>
        <taxon>Streptophyta</taxon>
        <taxon>Embryophyta</taxon>
        <taxon>Tracheophyta</taxon>
        <taxon>Spermatophyta</taxon>
        <taxon>Magnoliopsida</taxon>
        <taxon>eudicotyledons</taxon>
        <taxon>Gunneridae</taxon>
        <taxon>Pentapetalae</taxon>
        <taxon>asterids</taxon>
        <taxon>Ericales</taxon>
        <taxon>Ericaceae</taxon>
        <taxon>Vaccinioideae</taxon>
        <taxon>Vaccinieae</taxon>
        <taxon>Vaccinium</taxon>
    </lineage>
</organism>
<dbReference type="EMBL" id="CM037160">
    <property type="protein sequence ID" value="KAH7841630.1"/>
    <property type="molecule type" value="Genomic_DNA"/>
</dbReference>
<evidence type="ECO:0000313" key="2">
    <source>
        <dbReference type="Proteomes" id="UP000828048"/>
    </source>
</evidence>
<accession>A0ACB7XLS1</accession>
<dbReference type="Proteomes" id="UP000828048">
    <property type="component" value="Chromosome 10"/>
</dbReference>
<protein>
    <submittedName>
        <fullName evidence="1">Uncharacterized protein</fullName>
    </submittedName>
</protein>
<sequence length="327" mass="36720">MAHPIHQANENSPFGELTREEFYKKHQVLHQERFMLNKQNMKLFTQSWQPAGSSPRIRGMVAMVHGYMDESSWLIQLTAVGLAKAGFYVCALDLQGHGYSDGSRGHIPKIEPVVEDCIQFFDSARAGHPKLPAFLFGESLGGAISILISLKQSKEWSGLILSAAMCGVSKKFKPVWPLEELLPMAAFVAPTWKIAITDDPVKKSYKEKWKRKLVMKSPNRPSNGKVTAATALEFLRVCGYIQKNCHRLELPLLIVHGGGDKICDPESARLVHESVASKDKTLKIFRDMWHQFIGEPNESVDLVFGEILSWIGDRVSKFETNCNDPEN</sequence>
<proteinExistence type="predicted"/>
<gene>
    <name evidence="1" type="ORF">Vadar_032373</name>
</gene>
<keyword evidence="2" id="KW-1185">Reference proteome</keyword>
<comment type="caution">
    <text evidence="1">The sequence shown here is derived from an EMBL/GenBank/DDBJ whole genome shotgun (WGS) entry which is preliminary data.</text>
</comment>
<name>A0ACB7XLS1_9ERIC</name>
<evidence type="ECO:0000313" key="1">
    <source>
        <dbReference type="EMBL" id="KAH7841630.1"/>
    </source>
</evidence>